<dbReference type="EMBL" id="UINC01060066">
    <property type="protein sequence ID" value="SVB84170.1"/>
    <property type="molecule type" value="Genomic_DNA"/>
</dbReference>
<accession>A0A382HA57</accession>
<proteinExistence type="predicted"/>
<dbReference type="PANTHER" id="PTHR18896">
    <property type="entry name" value="PHOSPHOLIPASE D"/>
    <property type="match status" value="1"/>
</dbReference>
<reference evidence="6" key="1">
    <citation type="submission" date="2018-05" db="EMBL/GenBank/DDBJ databases">
        <authorList>
            <person name="Lanie J.A."/>
            <person name="Ng W.-L."/>
            <person name="Kazmierczak K.M."/>
            <person name="Andrzejewski T.M."/>
            <person name="Davidsen T.M."/>
            <person name="Wayne K.J."/>
            <person name="Tettelin H."/>
            <person name="Glass J.I."/>
            <person name="Rusch D."/>
            <person name="Podicherti R."/>
            <person name="Tsui H.-C.T."/>
            <person name="Winkler M.E."/>
        </authorList>
    </citation>
    <scope>NUCLEOTIDE SEQUENCE</scope>
</reference>
<dbReference type="GO" id="GO:0004630">
    <property type="term" value="F:phospholipase D activity"/>
    <property type="evidence" value="ECO:0007669"/>
    <property type="project" value="UniProtKB-EC"/>
</dbReference>
<dbReference type="InterPro" id="IPR015679">
    <property type="entry name" value="PLipase_D_fam"/>
</dbReference>
<protein>
    <recommendedName>
        <fullName evidence="5">PLD phosphodiesterase domain-containing protein</fullName>
    </recommendedName>
</protein>
<feature type="non-terminal residue" evidence="6">
    <location>
        <position position="248"/>
    </location>
</feature>
<evidence type="ECO:0000256" key="4">
    <source>
        <dbReference type="ARBA" id="ARBA00023098"/>
    </source>
</evidence>
<dbReference type="AlphaFoldDB" id="A0A382HA57"/>
<dbReference type="PROSITE" id="PS50035">
    <property type="entry name" value="PLD"/>
    <property type="match status" value="1"/>
</dbReference>
<evidence type="ECO:0000313" key="6">
    <source>
        <dbReference type="EMBL" id="SVB84170.1"/>
    </source>
</evidence>
<evidence type="ECO:0000256" key="3">
    <source>
        <dbReference type="ARBA" id="ARBA00022801"/>
    </source>
</evidence>
<feature type="non-terminal residue" evidence="6">
    <location>
        <position position="1"/>
    </location>
</feature>
<dbReference type="SUPFAM" id="SSF56024">
    <property type="entry name" value="Phospholipase D/nuclease"/>
    <property type="match status" value="1"/>
</dbReference>
<keyword evidence="3" id="KW-0378">Hydrolase</keyword>
<dbReference type="GO" id="GO:0009395">
    <property type="term" value="P:phospholipid catabolic process"/>
    <property type="evidence" value="ECO:0007669"/>
    <property type="project" value="TreeGrafter"/>
</dbReference>
<dbReference type="PANTHER" id="PTHR18896:SF76">
    <property type="entry name" value="PHOSPHOLIPASE"/>
    <property type="match status" value="1"/>
</dbReference>
<comment type="catalytic activity">
    <reaction evidence="1">
        <text>a 1,2-diacyl-sn-glycero-3-phosphocholine + H2O = a 1,2-diacyl-sn-glycero-3-phosphate + choline + H(+)</text>
        <dbReference type="Rhea" id="RHEA:14445"/>
        <dbReference type="ChEBI" id="CHEBI:15354"/>
        <dbReference type="ChEBI" id="CHEBI:15377"/>
        <dbReference type="ChEBI" id="CHEBI:15378"/>
        <dbReference type="ChEBI" id="CHEBI:57643"/>
        <dbReference type="ChEBI" id="CHEBI:58608"/>
        <dbReference type="EC" id="3.1.4.4"/>
    </reaction>
</comment>
<dbReference type="InterPro" id="IPR001736">
    <property type="entry name" value="PLipase_D/transphosphatidylase"/>
</dbReference>
<keyword evidence="4" id="KW-0443">Lipid metabolism</keyword>
<feature type="domain" description="PLD phosphodiesterase" evidence="5">
    <location>
        <begin position="125"/>
        <end position="156"/>
    </location>
</feature>
<name>A0A382HA57_9ZZZZ</name>
<evidence type="ECO:0000256" key="2">
    <source>
        <dbReference type="ARBA" id="ARBA00022737"/>
    </source>
</evidence>
<evidence type="ECO:0000256" key="1">
    <source>
        <dbReference type="ARBA" id="ARBA00000798"/>
    </source>
</evidence>
<gene>
    <name evidence="6" type="ORF">METZ01_LOCUS237024</name>
</gene>
<organism evidence="6">
    <name type="scientific">marine metagenome</name>
    <dbReference type="NCBI Taxonomy" id="408172"/>
    <lineage>
        <taxon>unclassified sequences</taxon>
        <taxon>metagenomes</taxon>
        <taxon>ecological metagenomes</taxon>
    </lineage>
</organism>
<keyword evidence="2" id="KW-0677">Repeat</keyword>
<dbReference type="Gene3D" id="3.30.870.10">
    <property type="entry name" value="Endonuclease Chain A"/>
    <property type="match status" value="1"/>
</dbReference>
<evidence type="ECO:0000259" key="5">
    <source>
        <dbReference type="PROSITE" id="PS50035"/>
    </source>
</evidence>
<sequence length="248" mass="26701">VDEVLDRYPPPASAAFPVRSGNLVEPLVDGAVAFERIASAVESATTSVWVCVAFLEVEARYPGGRGTFLELMDSATKRGIDVRVLAWHPEGHGAGADDVFPGDRTSAELLADRGTMWSVRWDAVGRNCQHQKVWLVDAGTPDAVAFVGGINITRGSMASRDHVQPDSLLGFAPGERYSNIHDVHCLVRGPCVADVHDNFVMRWNGASELDQTHGSWPDGATDDLASRVVDELPAEDGSTIAQVQRSVL</sequence>